<dbReference type="GO" id="GO:0051539">
    <property type="term" value="F:4 iron, 4 sulfur cluster binding"/>
    <property type="evidence" value="ECO:0007669"/>
    <property type="project" value="UniProtKB-KW"/>
</dbReference>
<evidence type="ECO:0000256" key="2">
    <source>
        <dbReference type="ARBA" id="ARBA00001966"/>
    </source>
</evidence>
<accession>A0A5J5IFE4</accession>
<dbReference type="SMART" id="SM00091">
    <property type="entry name" value="PAS"/>
    <property type="match status" value="1"/>
</dbReference>
<dbReference type="Gene3D" id="3.30.565.10">
    <property type="entry name" value="Histidine kinase-like ATPase, C-terminal domain"/>
    <property type="match status" value="1"/>
</dbReference>
<dbReference type="GO" id="GO:0005886">
    <property type="term" value="C:plasma membrane"/>
    <property type="evidence" value="ECO:0007669"/>
    <property type="project" value="UniProtKB-SubCell"/>
</dbReference>
<evidence type="ECO:0000256" key="5">
    <source>
        <dbReference type="ARBA" id="ARBA00012438"/>
    </source>
</evidence>
<organism evidence="23 24">
    <name type="scientific">Ginsengibacter hankyongi</name>
    <dbReference type="NCBI Taxonomy" id="2607284"/>
    <lineage>
        <taxon>Bacteria</taxon>
        <taxon>Pseudomonadati</taxon>
        <taxon>Bacteroidota</taxon>
        <taxon>Chitinophagia</taxon>
        <taxon>Chitinophagales</taxon>
        <taxon>Chitinophagaceae</taxon>
        <taxon>Ginsengibacter</taxon>
    </lineage>
</organism>
<comment type="catalytic activity">
    <reaction evidence="1">
        <text>ATP + protein L-histidine = ADP + protein N-phospho-L-histidine.</text>
        <dbReference type="EC" id="2.7.13.3"/>
    </reaction>
</comment>
<dbReference type="PROSITE" id="PS50109">
    <property type="entry name" value="HIS_KIN"/>
    <property type="match status" value="1"/>
</dbReference>
<evidence type="ECO:0000256" key="3">
    <source>
        <dbReference type="ARBA" id="ARBA00004496"/>
    </source>
</evidence>
<dbReference type="Proteomes" id="UP000326903">
    <property type="component" value="Unassembled WGS sequence"/>
</dbReference>
<comment type="cofactor">
    <cofactor evidence="2">
        <name>[4Fe-4S] cluster</name>
        <dbReference type="ChEBI" id="CHEBI:49883"/>
    </cofactor>
</comment>
<dbReference type="SUPFAM" id="SSF55785">
    <property type="entry name" value="PYP-like sensor domain (PAS domain)"/>
    <property type="match status" value="1"/>
</dbReference>
<dbReference type="GO" id="GO:0005737">
    <property type="term" value="C:cytoplasm"/>
    <property type="evidence" value="ECO:0007669"/>
    <property type="project" value="UniProtKB-SubCell"/>
</dbReference>
<evidence type="ECO:0000256" key="7">
    <source>
        <dbReference type="ARBA" id="ARBA00022475"/>
    </source>
</evidence>
<evidence type="ECO:0000256" key="20">
    <source>
        <dbReference type="ARBA" id="ARBA00030800"/>
    </source>
</evidence>
<feature type="domain" description="PAS" evidence="22">
    <location>
        <begin position="53"/>
        <end position="104"/>
    </location>
</feature>
<dbReference type="Gene3D" id="1.20.5.1930">
    <property type="match status" value="1"/>
</dbReference>
<keyword evidence="17" id="KW-0411">Iron-sulfur</keyword>
<dbReference type="CDD" id="cd16917">
    <property type="entry name" value="HATPase_UhpB-NarQ-NarX-like"/>
    <property type="match status" value="1"/>
</dbReference>
<dbReference type="PRINTS" id="PR00344">
    <property type="entry name" value="BCTRLSENSOR"/>
</dbReference>
<dbReference type="InterPro" id="IPR036890">
    <property type="entry name" value="HATPase_C_sf"/>
</dbReference>
<evidence type="ECO:0000259" key="21">
    <source>
        <dbReference type="PROSITE" id="PS50109"/>
    </source>
</evidence>
<comment type="subcellular location">
    <subcellularLocation>
        <location evidence="4">Cell membrane</location>
        <topology evidence="4">Multi-pass membrane protein</topology>
    </subcellularLocation>
    <subcellularLocation>
        <location evidence="3">Cytoplasm</location>
    </subcellularLocation>
</comment>
<name>A0A5J5IFE4_9BACT</name>
<dbReference type="NCBIfam" id="TIGR00229">
    <property type="entry name" value="sensory_box"/>
    <property type="match status" value="1"/>
</dbReference>
<reference evidence="23 24" key="1">
    <citation type="submission" date="2019-09" db="EMBL/GenBank/DDBJ databases">
        <title>Draft genome sequence of Ginsengibacter sp. BR5-29.</title>
        <authorList>
            <person name="Im W.-T."/>
        </authorList>
    </citation>
    <scope>NUCLEOTIDE SEQUENCE [LARGE SCALE GENOMIC DNA]</scope>
    <source>
        <strain evidence="23 24">BR5-29</strain>
    </source>
</reference>
<keyword evidence="9" id="KW-0963">Cytoplasm</keyword>
<gene>
    <name evidence="23" type="ORF">FW778_14485</name>
</gene>
<keyword evidence="18" id="KW-0472">Membrane</keyword>
<keyword evidence="10" id="KW-0808">Transferase</keyword>
<keyword evidence="13" id="KW-0418">Kinase</keyword>
<evidence type="ECO:0000256" key="1">
    <source>
        <dbReference type="ARBA" id="ARBA00000085"/>
    </source>
</evidence>
<dbReference type="PANTHER" id="PTHR24421:SF37">
    <property type="entry name" value="SENSOR HISTIDINE KINASE NARS"/>
    <property type="match status" value="1"/>
</dbReference>
<comment type="caution">
    <text evidence="23">The sequence shown here is derived from an EMBL/GenBank/DDBJ whole genome shotgun (WGS) entry which is preliminary data.</text>
</comment>
<keyword evidence="16" id="KW-0902">Two-component regulatory system</keyword>
<evidence type="ECO:0000313" key="24">
    <source>
        <dbReference type="Proteomes" id="UP000326903"/>
    </source>
</evidence>
<dbReference type="CDD" id="cd00130">
    <property type="entry name" value="PAS"/>
    <property type="match status" value="1"/>
</dbReference>
<dbReference type="PROSITE" id="PS50112">
    <property type="entry name" value="PAS"/>
    <property type="match status" value="1"/>
</dbReference>
<keyword evidence="24" id="KW-1185">Reference proteome</keyword>
<dbReference type="EMBL" id="VYQF01000003">
    <property type="protein sequence ID" value="KAA9038748.1"/>
    <property type="molecule type" value="Genomic_DNA"/>
</dbReference>
<dbReference type="RefSeq" id="WP_150415469.1">
    <property type="nucleotide sequence ID" value="NZ_VYQF01000003.1"/>
</dbReference>
<dbReference type="EC" id="2.7.13.3" evidence="5"/>
<evidence type="ECO:0000256" key="15">
    <source>
        <dbReference type="ARBA" id="ARBA00023004"/>
    </source>
</evidence>
<dbReference type="Pfam" id="PF13426">
    <property type="entry name" value="PAS_9"/>
    <property type="match status" value="1"/>
</dbReference>
<dbReference type="Pfam" id="PF07730">
    <property type="entry name" value="HisKA_3"/>
    <property type="match status" value="1"/>
</dbReference>
<protein>
    <recommendedName>
        <fullName evidence="6">Oxygen sensor histidine kinase NreB</fullName>
        <ecNumber evidence="5">2.7.13.3</ecNumber>
    </recommendedName>
    <alternativeName>
        <fullName evidence="20">Nitrogen regulation protein B</fullName>
    </alternativeName>
</protein>
<dbReference type="Gene3D" id="3.30.450.20">
    <property type="entry name" value="PAS domain"/>
    <property type="match status" value="1"/>
</dbReference>
<keyword evidence="15" id="KW-0408">Iron</keyword>
<dbReference type="InterPro" id="IPR004358">
    <property type="entry name" value="Sig_transdc_His_kin-like_C"/>
</dbReference>
<evidence type="ECO:0000256" key="10">
    <source>
        <dbReference type="ARBA" id="ARBA00022679"/>
    </source>
</evidence>
<evidence type="ECO:0000313" key="23">
    <source>
        <dbReference type="EMBL" id="KAA9038748.1"/>
    </source>
</evidence>
<dbReference type="InterPro" id="IPR035965">
    <property type="entry name" value="PAS-like_dom_sf"/>
</dbReference>
<evidence type="ECO:0000256" key="18">
    <source>
        <dbReference type="ARBA" id="ARBA00023136"/>
    </source>
</evidence>
<evidence type="ECO:0000256" key="16">
    <source>
        <dbReference type="ARBA" id="ARBA00023012"/>
    </source>
</evidence>
<dbReference type="InterPro" id="IPR050482">
    <property type="entry name" value="Sensor_HK_TwoCompSys"/>
</dbReference>
<evidence type="ECO:0000256" key="8">
    <source>
        <dbReference type="ARBA" id="ARBA00022485"/>
    </source>
</evidence>
<dbReference type="Pfam" id="PF02518">
    <property type="entry name" value="HATPase_c"/>
    <property type="match status" value="1"/>
</dbReference>
<evidence type="ECO:0000256" key="9">
    <source>
        <dbReference type="ARBA" id="ARBA00022490"/>
    </source>
</evidence>
<evidence type="ECO:0000256" key="14">
    <source>
        <dbReference type="ARBA" id="ARBA00022989"/>
    </source>
</evidence>
<comment type="function">
    <text evidence="19">Member of the two-component regulatory system NreB/NreC involved in the control of dissimilatory nitrate/nitrite reduction in response to oxygen. NreB functions as a direct oxygen sensor histidine kinase which is autophosphorylated, in the absence of oxygen, probably at the conserved histidine residue, and transfers its phosphate group probably to a conserved aspartate residue of NreC. NreB/NreC activates the expression of the nitrate (narGHJI) and nitrite (nir) reductase operons, as well as the putative nitrate transporter gene narT.</text>
</comment>
<evidence type="ECO:0000256" key="19">
    <source>
        <dbReference type="ARBA" id="ARBA00024827"/>
    </source>
</evidence>
<keyword evidence="14" id="KW-1133">Transmembrane helix</keyword>
<dbReference type="SMART" id="SM00387">
    <property type="entry name" value="HATPase_c"/>
    <property type="match status" value="1"/>
</dbReference>
<dbReference type="InterPro" id="IPR011712">
    <property type="entry name" value="Sig_transdc_His_kin_sub3_dim/P"/>
</dbReference>
<evidence type="ECO:0000256" key="4">
    <source>
        <dbReference type="ARBA" id="ARBA00004651"/>
    </source>
</evidence>
<keyword evidence="7" id="KW-1003">Cell membrane</keyword>
<evidence type="ECO:0000256" key="17">
    <source>
        <dbReference type="ARBA" id="ARBA00023014"/>
    </source>
</evidence>
<dbReference type="AlphaFoldDB" id="A0A5J5IFE4"/>
<dbReference type="PANTHER" id="PTHR24421">
    <property type="entry name" value="NITRATE/NITRITE SENSOR PROTEIN NARX-RELATED"/>
    <property type="match status" value="1"/>
</dbReference>
<dbReference type="InterPro" id="IPR000014">
    <property type="entry name" value="PAS"/>
</dbReference>
<sequence length="386" mass="43892">MDKRLQAINDILSEYAVGKFDRKLKISPRRDETDAIINGINMMGEELRSITISRDYFNNIFDSVNDMVFIVNTNGIIVDANQPATTQLKYEPGSLQGKSLQDLLKSSIDDFRYVLKELKTKQSIISKEGIIYTSKGVRIPVQLNVSFFKRSRSEKQLVIVSASDITSQKHTENLVVRAMIDAQEKERRRLAKDLHDSLTQQLSGIKFHISSTIALMQDPEQQTILQQANTALMAAIKDMRNLCFSLMPTMLEEFGLVKAVREFCKQFGYREQARFLIQQNSRLPELSPAVEIDLYRIIQEFISNALLHGKASKIAISFHSYQQLIRVRLKDNGKGFRINQPRKGMGIQNMQSRINSHKGTLNLKSELGKGSVFTITIPLINNYGIS</sequence>
<dbReference type="InterPro" id="IPR005467">
    <property type="entry name" value="His_kinase_dom"/>
</dbReference>
<evidence type="ECO:0000256" key="12">
    <source>
        <dbReference type="ARBA" id="ARBA00022723"/>
    </source>
</evidence>
<evidence type="ECO:0000256" key="13">
    <source>
        <dbReference type="ARBA" id="ARBA00022777"/>
    </source>
</evidence>
<evidence type="ECO:0000256" key="6">
    <source>
        <dbReference type="ARBA" id="ARBA00017322"/>
    </source>
</evidence>
<keyword evidence="8" id="KW-0004">4Fe-4S</keyword>
<evidence type="ECO:0000256" key="11">
    <source>
        <dbReference type="ARBA" id="ARBA00022692"/>
    </source>
</evidence>
<evidence type="ECO:0000259" key="22">
    <source>
        <dbReference type="PROSITE" id="PS50112"/>
    </source>
</evidence>
<dbReference type="InterPro" id="IPR003594">
    <property type="entry name" value="HATPase_dom"/>
</dbReference>
<keyword evidence="12" id="KW-0479">Metal-binding</keyword>
<dbReference type="SUPFAM" id="SSF55874">
    <property type="entry name" value="ATPase domain of HSP90 chaperone/DNA topoisomerase II/histidine kinase"/>
    <property type="match status" value="1"/>
</dbReference>
<feature type="domain" description="Histidine kinase" evidence="21">
    <location>
        <begin position="294"/>
        <end position="381"/>
    </location>
</feature>
<dbReference type="GO" id="GO:0046872">
    <property type="term" value="F:metal ion binding"/>
    <property type="evidence" value="ECO:0007669"/>
    <property type="project" value="UniProtKB-KW"/>
</dbReference>
<dbReference type="GO" id="GO:0000155">
    <property type="term" value="F:phosphorelay sensor kinase activity"/>
    <property type="evidence" value="ECO:0007669"/>
    <property type="project" value="InterPro"/>
</dbReference>
<dbReference type="GO" id="GO:0046983">
    <property type="term" value="F:protein dimerization activity"/>
    <property type="evidence" value="ECO:0007669"/>
    <property type="project" value="InterPro"/>
</dbReference>
<proteinExistence type="predicted"/>
<keyword evidence="11" id="KW-0812">Transmembrane</keyword>